<dbReference type="AlphaFoldDB" id="A0A0C9TN01"/>
<dbReference type="EMBL" id="KN837745">
    <property type="protein sequence ID" value="KIJ23244.1"/>
    <property type="molecule type" value="Genomic_DNA"/>
</dbReference>
<proteinExistence type="predicted"/>
<reference evidence="2 3" key="1">
    <citation type="submission" date="2014-06" db="EMBL/GenBank/DDBJ databases">
        <title>Evolutionary Origins and Diversification of the Mycorrhizal Mutualists.</title>
        <authorList>
            <consortium name="DOE Joint Genome Institute"/>
            <consortium name="Mycorrhizal Genomics Consortium"/>
            <person name="Kohler A."/>
            <person name="Kuo A."/>
            <person name="Nagy L.G."/>
            <person name="Floudas D."/>
            <person name="Copeland A."/>
            <person name="Barry K.W."/>
            <person name="Cichocki N."/>
            <person name="Veneault-Fourrey C."/>
            <person name="LaButti K."/>
            <person name="Lindquist E.A."/>
            <person name="Lipzen A."/>
            <person name="Lundell T."/>
            <person name="Morin E."/>
            <person name="Murat C."/>
            <person name="Riley R."/>
            <person name="Ohm R."/>
            <person name="Sun H."/>
            <person name="Tunlid A."/>
            <person name="Henrissat B."/>
            <person name="Grigoriev I.V."/>
            <person name="Hibbett D.S."/>
            <person name="Martin F."/>
        </authorList>
    </citation>
    <scope>NUCLEOTIDE SEQUENCE [LARGE SCALE GENOMIC DNA]</scope>
    <source>
        <strain evidence="2 3">SS14</strain>
    </source>
</reference>
<evidence type="ECO:0000256" key="1">
    <source>
        <dbReference type="SAM" id="MobiDB-lite"/>
    </source>
</evidence>
<feature type="region of interest" description="Disordered" evidence="1">
    <location>
        <begin position="31"/>
        <end position="93"/>
    </location>
</feature>
<keyword evidence="3" id="KW-1185">Reference proteome</keyword>
<dbReference type="Proteomes" id="UP000054279">
    <property type="component" value="Unassembled WGS sequence"/>
</dbReference>
<accession>A0A0C9TN01</accession>
<dbReference type="HOGENOM" id="CLU_1679076_0_0_1"/>
<gene>
    <name evidence="2" type="ORF">M422DRAFT_276215</name>
</gene>
<evidence type="ECO:0000313" key="2">
    <source>
        <dbReference type="EMBL" id="KIJ23244.1"/>
    </source>
</evidence>
<protein>
    <submittedName>
        <fullName evidence="2">Uncharacterized protein</fullName>
    </submittedName>
</protein>
<feature type="region of interest" description="Disordered" evidence="1">
    <location>
        <begin position="112"/>
        <end position="135"/>
    </location>
</feature>
<name>A0A0C9TN01_SPHS4</name>
<feature type="compositionally biased region" description="Pro residues" evidence="1">
    <location>
        <begin position="77"/>
        <end position="92"/>
    </location>
</feature>
<evidence type="ECO:0000313" key="3">
    <source>
        <dbReference type="Proteomes" id="UP000054279"/>
    </source>
</evidence>
<sequence length="157" mass="17722">MVLSNCLATISTLRIQLRAKSIIRKLTYSSRPSSLDPHFLSRQSHKRNMSYPSYPPPKSSELHPSVEITPRSLKPLLTPPLPNTLPPLPSAPRNPSFASNYTLTTHLYPSAYPHTPSTPLPRSAYADRPNETKEERVTRQRALVDEFEPGCLLECYK</sequence>
<organism evidence="2 3">
    <name type="scientific">Sphaerobolus stellatus (strain SS14)</name>
    <dbReference type="NCBI Taxonomy" id="990650"/>
    <lineage>
        <taxon>Eukaryota</taxon>
        <taxon>Fungi</taxon>
        <taxon>Dikarya</taxon>
        <taxon>Basidiomycota</taxon>
        <taxon>Agaricomycotina</taxon>
        <taxon>Agaricomycetes</taxon>
        <taxon>Phallomycetidae</taxon>
        <taxon>Geastrales</taxon>
        <taxon>Sphaerobolaceae</taxon>
        <taxon>Sphaerobolus</taxon>
    </lineage>
</organism>
<dbReference type="OrthoDB" id="10550040at2759"/>